<dbReference type="Gene3D" id="3.40.50.300">
    <property type="entry name" value="P-loop containing nucleotide triphosphate hydrolases"/>
    <property type="match status" value="1"/>
</dbReference>
<dbReference type="SUPFAM" id="SSF52540">
    <property type="entry name" value="P-loop containing nucleoside triphosphate hydrolases"/>
    <property type="match status" value="1"/>
</dbReference>
<evidence type="ECO:0000259" key="2">
    <source>
        <dbReference type="Pfam" id="PF01926"/>
    </source>
</evidence>
<evidence type="ECO:0000256" key="1">
    <source>
        <dbReference type="SAM" id="MobiDB-lite"/>
    </source>
</evidence>
<name>A0A7M5X4D6_9CNID</name>
<feature type="region of interest" description="Disordered" evidence="1">
    <location>
        <begin position="250"/>
        <end position="331"/>
    </location>
</feature>
<proteinExistence type="predicted"/>
<feature type="compositionally biased region" description="Basic and acidic residues" evidence="1">
    <location>
        <begin position="250"/>
        <end position="299"/>
    </location>
</feature>
<evidence type="ECO:0000313" key="3">
    <source>
        <dbReference type="EnsemblMetazoa" id="CLYHEMP017627.1"/>
    </source>
</evidence>
<organism evidence="3 4">
    <name type="scientific">Clytia hemisphaerica</name>
    <dbReference type="NCBI Taxonomy" id="252671"/>
    <lineage>
        <taxon>Eukaryota</taxon>
        <taxon>Metazoa</taxon>
        <taxon>Cnidaria</taxon>
        <taxon>Hydrozoa</taxon>
        <taxon>Hydroidolina</taxon>
        <taxon>Leptothecata</taxon>
        <taxon>Obeliida</taxon>
        <taxon>Clytiidae</taxon>
        <taxon>Clytia</taxon>
    </lineage>
</organism>
<dbReference type="OrthoDB" id="165780at2759"/>
<dbReference type="EnsemblMetazoa" id="CLYHEMT017627.1">
    <property type="protein sequence ID" value="CLYHEMP017627.1"/>
    <property type="gene ID" value="CLYHEMG017627"/>
</dbReference>
<dbReference type="Pfam" id="PF01926">
    <property type="entry name" value="MMR_HSR1"/>
    <property type="match status" value="1"/>
</dbReference>
<dbReference type="GeneID" id="136801257"/>
<feature type="compositionally biased region" description="Basic and acidic residues" evidence="1">
    <location>
        <begin position="306"/>
        <end position="315"/>
    </location>
</feature>
<keyword evidence="4" id="KW-1185">Reference proteome</keyword>
<evidence type="ECO:0000313" key="4">
    <source>
        <dbReference type="Proteomes" id="UP000594262"/>
    </source>
</evidence>
<dbReference type="InterPro" id="IPR027417">
    <property type="entry name" value="P-loop_NTPase"/>
</dbReference>
<dbReference type="AlphaFoldDB" id="A0A7M5X4D6"/>
<dbReference type="RefSeq" id="XP_066913991.1">
    <property type="nucleotide sequence ID" value="XM_067057890.1"/>
</dbReference>
<accession>A0A7M5X4D6</accession>
<dbReference type="GO" id="GO:0005525">
    <property type="term" value="F:GTP binding"/>
    <property type="evidence" value="ECO:0007669"/>
    <property type="project" value="InterPro"/>
</dbReference>
<reference evidence="3" key="1">
    <citation type="submission" date="2021-01" db="UniProtKB">
        <authorList>
            <consortium name="EnsemblMetazoa"/>
        </authorList>
    </citation>
    <scope>IDENTIFICATION</scope>
</reference>
<dbReference type="InterPro" id="IPR006073">
    <property type="entry name" value="GTP-bd"/>
</dbReference>
<feature type="region of interest" description="Disordered" evidence="1">
    <location>
        <begin position="1"/>
        <end position="24"/>
    </location>
</feature>
<dbReference type="CDD" id="cd00882">
    <property type="entry name" value="Ras_like_GTPase"/>
    <property type="match status" value="1"/>
</dbReference>
<sequence>MEKNGNNHSETRRNPSGNGATNREYVLFAGNPGSGKSTILNCLMASRSPDPLHESQRFKSGVAIASGMTYQLDKKEVCGVTYMDTPGLDDVNKRKQAAEAITKALRENGKYQVIFVVTLEAGRVKPADVATIQLILESAKEITHYGVIFNKLSKPVMKKLTAKDGKMALITQVSIQPEKGKPKPLPFPLFLKKDGELEDEDDAVAEFPELDTFFGGLPYIDIKKENVHDIPTESFEAMKNKLEDALDHMKKDRESMKRQMDEDRKNFRRTLEEMNRKEQMERERFEKERERSEKNHDSQMDMMKTQIKETKEQAAKSEVASQKSHEAQMKKDQLDHALAMKQLDQAHQRRMKQIDNNKRRGFFSFLFG</sequence>
<feature type="compositionally biased region" description="Basic and acidic residues" evidence="1">
    <location>
        <begin position="1"/>
        <end position="13"/>
    </location>
</feature>
<protein>
    <recommendedName>
        <fullName evidence="2">G domain-containing protein</fullName>
    </recommendedName>
</protein>
<dbReference type="Proteomes" id="UP000594262">
    <property type="component" value="Unplaced"/>
</dbReference>
<feature type="domain" description="G" evidence="2">
    <location>
        <begin position="26"/>
        <end position="140"/>
    </location>
</feature>